<organism evidence="9 10">
    <name type="scientific">Trichomalopsis sarcophagae</name>
    <dbReference type="NCBI Taxonomy" id="543379"/>
    <lineage>
        <taxon>Eukaryota</taxon>
        <taxon>Metazoa</taxon>
        <taxon>Ecdysozoa</taxon>
        <taxon>Arthropoda</taxon>
        <taxon>Hexapoda</taxon>
        <taxon>Insecta</taxon>
        <taxon>Pterygota</taxon>
        <taxon>Neoptera</taxon>
        <taxon>Endopterygota</taxon>
        <taxon>Hymenoptera</taxon>
        <taxon>Apocrita</taxon>
        <taxon>Proctotrupomorpha</taxon>
        <taxon>Chalcidoidea</taxon>
        <taxon>Pteromalidae</taxon>
        <taxon>Pteromalinae</taxon>
        <taxon>Trichomalopsis</taxon>
    </lineage>
</organism>
<keyword evidence="6" id="KW-0325">Glycoprotein</keyword>
<feature type="compositionally biased region" description="Basic and acidic residues" evidence="7">
    <location>
        <begin position="293"/>
        <end position="318"/>
    </location>
</feature>
<feature type="compositionally biased region" description="Basic and acidic residues" evidence="7">
    <location>
        <begin position="410"/>
        <end position="424"/>
    </location>
</feature>
<dbReference type="STRING" id="543379.A0A232FHV9"/>
<feature type="region of interest" description="Disordered" evidence="7">
    <location>
        <begin position="241"/>
        <end position="617"/>
    </location>
</feature>
<evidence type="ECO:0000256" key="2">
    <source>
        <dbReference type="ARBA" id="ARBA00006058"/>
    </source>
</evidence>
<feature type="transmembrane region" description="Helical" evidence="8">
    <location>
        <begin position="721"/>
        <end position="740"/>
    </location>
</feature>
<keyword evidence="4 8" id="KW-1133">Transmembrane helix</keyword>
<evidence type="ECO:0000256" key="6">
    <source>
        <dbReference type="ARBA" id="ARBA00023180"/>
    </source>
</evidence>
<comment type="similarity">
    <text evidence="2">Belongs to the prominin family.</text>
</comment>
<dbReference type="Proteomes" id="UP000215335">
    <property type="component" value="Unassembled WGS sequence"/>
</dbReference>
<dbReference type="PANTHER" id="PTHR22730:SF1">
    <property type="entry name" value="PROMININ-LIKE PROTEIN"/>
    <property type="match status" value="1"/>
</dbReference>
<evidence type="ECO:0000256" key="4">
    <source>
        <dbReference type="ARBA" id="ARBA00022989"/>
    </source>
</evidence>
<evidence type="ECO:0000313" key="10">
    <source>
        <dbReference type="Proteomes" id="UP000215335"/>
    </source>
</evidence>
<feature type="compositionally biased region" description="Basic and acidic residues" evidence="7">
    <location>
        <begin position="375"/>
        <end position="402"/>
    </location>
</feature>
<name>A0A232FHV9_9HYME</name>
<proteinExistence type="inferred from homology"/>
<feature type="compositionally biased region" description="Basic and acidic residues" evidence="7">
    <location>
        <begin position="241"/>
        <end position="283"/>
    </location>
</feature>
<dbReference type="InterPro" id="IPR008795">
    <property type="entry name" value="Prominin"/>
</dbReference>
<dbReference type="Pfam" id="PF05478">
    <property type="entry name" value="Prominin"/>
    <property type="match status" value="1"/>
</dbReference>
<feature type="compositionally biased region" description="Basic and acidic residues" evidence="7">
    <location>
        <begin position="566"/>
        <end position="617"/>
    </location>
</feature>
<evidence type="ECO:0000256" key="1">
    <source>
        <dbReference type="ARBA" id="ARBA00004141"/>
    </source>
</evidence>
<feature type="compositionally biased region" description="Basic and acidic residues" evidence="7">
    <location>
        <begin position="433"/>
        <end position="470"/>
    </location>
</feature>
<feature type="compositionally biased region" description="Basic and acidic residues" evidence="7">
    <location>
        <begin position="477"/>
        <end position="508"/>
    </location>
</feature>
<sequence>MLTHTLFSNKESPKHSEVEDRALRIEFATSFNPDCIYFSLFVWLKAGVRQHRLALRGFAEALRQCVARLADDQQLLNSHTSALVLFVSACFLNGEEPWAGPLDRCASLVIYGLSSGGEVMRDGFWAGLLVFLTSLGPAALQEANYTTPDNFVSFQPTNASRLEESKYRSKDDQHLNKHLDDRDFDKRFDDELEEEGSSLELKVRPLNSKVYDEHPSRQSVERGEEMEHINRYQDKKKVNIYNDERQSSRNFEDQQSFKRLNDQHESRNYRDEYPTHYYDDHLTRPVNNQHPNRNLDDERPFRHYDGEGPNRHFDEHPMRPNGDQRSTKNPEVERPFRHYDDDHPIRPIDDHREDENFIDDKYYNKNTHDQNSYRNLDDRVKIDPDNEYQSTDRPKQDLDRHPINQYPDTRLNDRNSNRRLDNLHPDVGMKNQNFERHIVDQHPDRQPINKYRDESQSNKYRDDLKPKYRNDLSSNRRAGDPKYERRLEETLPDIEDHHPNRRPEKEHPSTNPNDLHFNKKVDDNHIADHIPNRKSDDPNFERRVVESSSDRHLDDLHPDQQINEQNFERRLVDQPPERHLGVDVRPDRRISDEKFDQRIVDQNPEDRPHPEDDGLYPERRLEDKKVLFIDDTTLSPRKESNISHLMTFNLPKDWDENKPKLDFPKKYGEERYRMATLHLDKGLFAFDFLRHFLSIIQPRDFPLEGRVNISTLIKQSIHVELVFIALISVFAVLMFVVPGTECWLCCRPRQYNYQRRRHGTLVFFLCMYAIIIGACVVTMLICNEEVAGGIERIPETMEAALEDLRDYHAGTAVQLRKCLTRSLDVASEAVLADLDNVEDLLGKPVQEQLSSETGVDVVLEALMDVANATSELAYKTDALLKRAERAREFGAELSREADEIRRDLERTSRDCSPEDRSLCAVLDPSGLHLALRLERVARDDRLLRLRQAGRENLTEAGRQARGEYLYVPHHVARTTLEARNQIRREINTARAKVSDEARSIEASGSDLSNQLDTVRRLNNQIQPYVRRFEYTRWFAFFGCLVSMGLWVVLTMTLAIASHAEMLLCRPLDDPEYRTVEAVLETRAFLGRRLSVPLKDLFDRKCDQHDSAYPAFQLDNSLKLEQLTAHWTWTHLTRAFAKLKVDLTSLRILSPNLRERLQNLLYASGPNLTEHRIMIQGPILNKDLNALSDQVENVARQLKDRRTARSFQTLGAQMRDLLSRRVKPLMKMQDELVYQLATLELHLQPLQRQVNQTLSHLRNVQYFIDSQGEKIAQLKTKVYVDRLGYYLDQWRAHVLTEMSSGVAKCRPLWDILQGIKLLVCSHILGPLNGFWFATLICVVTMLVCIPSAHSLASTYWRQPSSKGSVLLPSRQGTPDTVVMARETWRTPDPPPSMDSW</sequence>
<dbReference type="GO" id="GO:0016020">
    <property type="term" value="C:membrane"/>
    <property type="evidence" value="ECO:0007669"/>
    <property type="project" value="UniProtKB-SubCell"/>
</dbReference>
<accession>A0A232FHV9</accession>
<dbReference type="EMBL" id="NNAY01000171">
    <property type="protein sequence ID" value="OXU30344.1"/>
    <property type="molecule type" value="Genomic_DNA"/>
</dbReference>
<protein>
    <recommendedName>
        <fullName evidence="11">Prominin</fullName>
    </recommendedName>
</protein>
<feature type="compositionally biased region" description="Basic and acidic residues" evidence="7">
    <location>
        <begin position="325"/>
        <end position="368"/>
    </location>
</feature>
<evidence type="ECO:0000256" key="7">
    <source>
        <dbReference type="SAM" id="MobiDB-lite"/>
    </source>
</evidence>
<dbReference type="OrthoDB" id="8188647at2759"/>
<gene>
    <name evidence="9" type="ORF">TSAR_012983</name>
</gene>
<comment type="caution">
    <text evidence="9">The sequence shown here is derived from an EMBL/GenBank/DDBJ whole genome shotgun (WGS) entry which is preliminary data.</text>
</comment>
<feature type="compositionally biased region" description="Basic and acidic residues" evidence="7">
    <location>
        <begin position="516"/>
        <end position="558"/>
    </location>
</feature>
<feature type="transmembrane region" description="Helical" evidence="8">
    <location>
        <begin position="1329"/>
        <end position="1351"/>
    </location>
</feature>
<comment type="subcellular location">
    <subcellularLocation>
        <location evidence="1">Membrane</location>
        <topology evidence="1">Multi-pass membrane protein</topology>
    </subcellularLocation>
</comment>
<evidence type="ECO:0008006" key="11">
    <source>
        <dbReference type="Google" id="ProtNLM"/>
    </source>
</evidence>
<reference evidence="9 10" key="1">
    <citation type="journal article" date="2017" name="Curr. Biol.">
        <title>The Evolution of Venom by Co-option of Single-Copy Genes.</title>
        <authorList>
            <person name="Martinson E.O."/>
            <person name="Mrinalini"/>
            <person name="Kelkar Y.D."/>
            <person name="Chang C.H."/>
            <person name="Werren J.H."/>
        </authorList>
    </citation>
    <scope>NUCLEOTIDE SEQUENCE [LARGE SCALE GENOMIC DNA]</scope>
    <source>
        <strain evidence="9 10">Alberta</strain>
        <tissue evidence="9">Whole body</tissue>
    </source>
</reference>
<evidence type="ECO:0000313" key="9">
    <source>
        <dbReference type="EMBL" id="OXU30344.1"/>
    </source>
</evidence>
<evidence type="ECO:0000256" key="8">
    <source>
        <dbReference type="SAM" id="Phobius"/>
    </source>
</evidence>
<feature type="transmembrane region" description="Helical" evidence="8">
    <location>
        <begin position="761"/>
        <end position="781"/>
    </location>
</feature>
<feature type="transmembrane region" description="Helical" evidence="8">
    <location>
        <begin position="1033"/>
        <end position="1056"/>
    </location>
</feature>
<keyword evidence="3 8" id="KW-0812">Transmembrane</keyword>
<keyword evidence="5 8" id="KW-0472">Membrane</keyword>
<keyword evidence="10" id="KW-1185">Reference proteome</keyword>
<evidence type="ECO:0000256" key="3">
    <source>
        <dbReference type="ARBA" id="ARBA00022692"/>
    </source>
</evidence>
<evidence type="ECO:0000256" key="5">
    <source>
        <dbReference type="ARBA" id="ARBA00023136"/>
    </source>
</evidence>
<dbReference type="PANTHER" id="PTHR22730">
    <property type="entry name" value="PROMININ PROM PROTEIN"/>
    <property type="match status" value="1"/>
</dbReference>